<dbReference type="OrthoDB" id="4589391at2759"/>
<dbReference type="AlphaFoldDB" id="Q2GR30"/>
<name>Q2GR30_CHAGB</name>
<proteinExistence type="predicted"/>
<keyword evidence="1" id="KW-0175">Coiled coil</keyword>
<protein>
    <submittedName>
        <fullName evidence="2">Uncharacterized protein</fullName>
    </submittedName>
</protein>
<dbReference type="Proteomes" id="UP000001056">
    <property type="component" value="Unassembled WGS sequence"/>
</dbReference>
<dbReference type="HOGENOM" id="CLU_1245218_0_0_1"/>
<dbReference type="InParanoid" id="Q2GR30"/>
<evidence type="ECO:0000313" key="2">
    <source>
        <dbReference type="EMBL" id="EAQ85560.1"/>
    </source>
</evidence>
<feature type="coiled-coil region" evidence="1">
    <location>
        <begin position="94"/>
        <end position="128"/>
    </location>
</feature>
<dbReference type="VEuPathDB" id="FungiDB:CHGG_09574"/>
<organism evidence="2 3">
    <name type="scientific">Chaetomium globosum (strain ATCC 6205 / CBS 148.51 / DSM 1962 / NBRC 6347 / NRRL 1970)</name>
    <name type="common">Soil fungus</name>
    <dbReference type="NCBI Taxonomy" id="306901"/>
    <lineage>
        <taxon>Eukaryota</taxon>
        <taxon>Fungi</taxon>
        <taxon>Dikarya</taxon>
        <taxon>Ascomycota</taxon>
        <taxon>Pezizomycotina</taxon>
        <taxon>Sordariomycetes</taxon>
        <taxon>Sordariomycetidae</taxon>
        <taxon>Sordariales</taxon>
        <taxon>Chaetomiaceae</taxon>
        <taxon>Chaetomium</taxon>
    </lineage>
</organism>
<keyword evidence="3" id="KW-1185">Reference proteome</keyword>
<dbReference type="RefSeq" id="XP_001227501.1">
    <property type="nucleotide sequence ID" value="XM_001227500.1"/>
</dbReference>
<sequence>MAVFPCTTIETPNPLHDESDEVLAGTIVHLAKEPNEAVSQVVADEIMTRLRRLRSLESGKAPETGSVGIDVTRIQESIVDAVVDGVGQGAGRAMEEVRKQMQEVRKEMQEVQKELQEARRELQDQRKKQAPAPATTVARSWAAVVAGEGELPKKIIPGRLNKEILVRGSIEPSLTRRSPQEIVQAVNGASERKGAVAARKLPSGDVIVTFQDAETKEWHAKN</sequence>
<dbReference type="EMBL" id="CH408034">
    <property type="protein sequence ID" value="EAQ85560.1"/>
    <property type="molecule type" value="Genomic_DNA"/>
</dbReference>
<accession>Q2GR30</accession>
<dbReference type="GeneID" id="4395544"/>
<reference evidence="3" key="1">
    <citation type="journal article" date="2015" name="Genome Announc.">
        <title>Draft genome sequence of the cellulolytic fungus Chaetomium globosum.</title>
        <authorList>
            <person name="Cuomo C.A."/>
            <person name="Untereiner W.A."/>
            <person name="Ma L.-J."/>
            <person name="Grabherr M."/>
            <person name="Birren B.W."/>
        </authorList>
    </citation>
    <scope>NUCLEOTIDE SEQUENCE [LARGE SCALE GENOMIC DNA]</scope>
    <source>
        <strain evidence="3">ATCC 6205 / CBS 148.51 / DSM 1962 / NBRC 6347 / NRRL 1970</strain>
    </source>
</reference>
<evidence type="ECO:0000313" key="3">
    <source>
        <dbReference type="Proteomes" id="UP000001056"/>
    </source>
</evidence>
<gene>
    <name evidence="2" type="ORF">CHGG_09574</name>
</gene>
<evidence type="ECO:0000256" key="1">
    <source>
        <dbReference type="SAM" id="Coils"/>
    </source>
</evidence>